<proteinExistence type="predicted"/>
<accession>A0A345HZD0</accession>
<dbReference type="Pfam" id="PF15892">
    <property type="entry name" value="BNR_4"/>
    <property type="match status" value="1"/>
</dbReference>
<dbReference type="RefSeq" id="WP_114664594.1">
    <property type="nucleotide sequence ID" value="NZ_CP031194.1"/>
</dbReference>
<feature type="signal peptide" evidence="1">
    <location>
        <begin position="1"/>
        <end position="30"/>
    </location>
</feature>
<dbReference type="Proteomes" id="UP000253868">
    <property type="component" value="Chromosome"/>
</dbReference>
<reference evidence="3" key="1">
    <citation type="submission" date="2018-07" db="EMBL/GenBank/DDBJ databases">
        <authorList>
            <person name="Zhao J."/>
        </authorList>
    </citation>
    <scope>NUCLEOTIDE SEQUENCE [LARGE SCALE GENOMIC DNA]</scope>
    <source>
        <strain evidence="3">GSSD-12</strain>
    </source>
</reference>
<dbReference type="AlphaFoldDB" id="A0A345HZD0"/>
<evidence type="ECO:0000313" key="2">
    <source>
        <dbReference type="EMBL" id="AXG82054.1"/>
    </source>
</evidence>
<sequence>MRLRTAATATAATVLLATATLPGATGTALAADPAPAVTPLADTQLDAQAVYFVSYNGLVNNNAFQKNGLLTYRGYQYAAWYTADRTAVVGRRALGASSWATVRLPHQLTANDSHNVISMGLSRVDGRLHLNMDSHSNGFFYVKSAAGLLDDPAARAWTGGQFGSVQTSLDGLALTSQFTYPQFVATPEGRLQLSYRAGISGNGRNGLAEYDGTKWTALGEWSGSTGTYTSEHGSSTARNMYLHGIDYGSDGRLHAFYTWREQSAAVMCNSGGITNHDTGYVYSTDRGRTWRNAAGTQVGTTGGSDPVTVNDAGTVVDALNPDHSLMNQESQATDSAGLPQAVISYVPGRFGQCTTNYVADRTANGRAFHLVRNAAGAWKKTEIPVPLNSSQRTHLVLDRYDNAYAVLPYGRIAAASKASGYTDWKTLFDANGLNAFGEVVVDDTRLAQDGVLSYMYQQRSSGTTPSALRVIDFRLPS</sequence>
<keyword evidence="1" id="KW-0732">Signal</keyword>
<evidence type="ECO:0000256" key="1">
    <source>
        <dbReference type="SAM" id="SignalP"/>
    </source>
</evidence>
<feature type="chain" id="PRO_5016972213" evidence="1">
    <location>
        <begin position="31"/>
        <end position="477"/>
    </location>
</feature>
<organism evidence="2 3">
    <name type="scientific">Streptomyces paludis</name>
    <dbReference type="NCBI Taxonomy" id="2282738"/>
    <lineage>
        <taxon>Bacteria</taxon>
        <taxon>Bacillati</taxon>
        <taxon>Actinomycetota</taxon>
        <taxon>Actinomycetes</taxon>
        <taxon>Kitasatosporales</taxon>
        <taxon>Streptomycetaceae</taxon>
        <taxon>Streptomyces</taxon>
    </lineage>
</organism>
<name>A0A345HZD0_9ACTN</name>
<dbReference type="EMBL" id="CP031194">
    <property type="protein sequence ID" value="AXG82054.1"/>
    <property type="molecule type" value="Genomic_DNA"/>
</dbReference>
<gene>
    <name evidence="2" type="ORF">DVK44_34825</name>
</gene>
<keyword evidence="3" id="KW-1185">Reference proteome</keyword>
<protein>
    <submittedName>
        <fullName evidence="2">Tat pathway signal sequence domain protein</fullName>
    </submittedName>
</protein>
<dbReference type="KEGG" id="spad:DVK44_34825"/>
<dbReference type="OrthoDB" id="223410at2"/>
<evidence type="ECO:0000313" key="3">
    <source>
        <dbReference type="Proteomes" id="UP000253868"/>
    </source>
</evidence>